<comment type="subcellular location">
    <subcellularLocation>
        <location evidence="2 17">Nucleus</location>
    </subcellularLocation>
</comment>
<keyword evidence="9 17" id="KW-0863">Zinc-finger</keyword>
<evidence type="ECO:0000256" key="14">
    <source>
        <dbReference type="ARBA" id="ARBA00023125"/>
    </source>
</evidence>
<dbReference type="InterPro" id="IPR042087">
    <property type="entry name" value="DNA_pol_B_thumb"/>
</dbReference>
<dbReference type="InterPro" id="IPR055191">
    <property type="entry name" value="POL2_thumb"/>
</dbReference>
<evidence type="ECO:0000256" key="7">
    <source>
        <dbReference type="ARBA" id="ARBA00022705"/>
    </source>
</evidence>
<protein>
    <recommendedName>
        <fullName evidence="17">DNA polymerase epsilon catalytic subunit</fullName>
        <ecNumber evidence="17">2.7.7.7</ecNumber>
    </recommendedName>
</protein>
<dbReference type="EC" id="2.7.7.7" evidence="17"/>
<dbReference type="GO" id="GO:0045004">
    <property type="term" value="P:DNA replication proofreading"/>
    <property type="evidence" value="ECO:0007669"/>
    <property type="project" value="TreeGrafter"/>
</dbReference>
<dbReference type="Pfam" id="PF08490">
    <property type="entry name" value="DUF1744"/>
    <property type="match status" value="1"/>
</dbReference>
<dbReference type="GO" id="GO:0008622">
    <property type="term" value="C:epsilon DNA polymerase complex"/>
    <property type="evidence" value="ECO:0007669"/>
    <property type="project" value="InterPro"/>
</dbReference>
<dbReference type="FunFam" id="1.10.132.60:FF:000002">
    <property type="entry name" value="DNA polymerase epsilon catalytic subunit"/>
    <property type="match status" value="1"/>
</dbReference>
<accession>A0A8H7U982</accession>
<evidence type="ECO:0000256" key="17">
    <source>
        <dbReference type="RuleBase" id="RU365029"/>
    </source>
</evidence>
<evidence type="ECO:0000256" key="3">
    <source>
        <dbReference type="ARBA" id="ARBA00005755"/>
    </source>
</evidence>
<evidence type="ECO:0000256" key="10">
    <source>
        <dbReference type="ARBA" id="ARBA00022833"/>
    </source>
</evidence>
<dbReference type="InterPro" id="IPR012337">
    <property type="entry name" value="RNaseH-like_sf"/>
</dbReference>
<evidence type="ECO:0000259" key="19">
    <source>
        <dbReference type="SMART" id="SM01159"/>
    </source>
</evidence>
<comment type="caution">
    <text evidence="20">The sequence shown here is derived from an EMBL/GenBank/DDBJ whole genome shotgun (WGS) entry which is preliminary data.</text>
</comment>
<evidence type="ECO:0000256" key="12">
    <source>
        <dbReference type="ARBA" id="ARBA00023004"/>
    </source>
</evidence>
<keyword evidence="11 17" id="KW-0239">DNA-directed DNA polymerase</keyword>
<dbReference type="Pfam" id="PF03104">
    <property type="entry name" value="DNA_pol_B_exo1"/>
    <property type="match status" value="1"/>
</dbReference>
<organism evidence="20 21">
    <name type="scientific">Mortierella isabellina</name>
    <name type="common">Filamentous fungus</name>
    <name type="synonym">Umbelopsis isabellina</name>
    <dbReference type="NCBI Taxonomy" id="91625"/>
    <lineage>
        <taxon>Eukaryota</taxon>
        <taxon>Fungi</taxon>
        <taxon>Fungi incertae sedis</taxon>
        <taxon>Mucoromycota</taxon>
        <taxon>Mucoromycotina</taxon>
        <taxon>Umbelopsidomycetes</taxon>
        <taxon>Umbelopsidales</taxon>
        <taxon>Umbelopsidaceae</taxon>
        <taxon>Umbelopsis</taxon>
    </lineage>
</organism>
<feature type="compositionally biased region" description="Polar residues" evidence="18">
    <location>
        <begin position="24"/>
        <end position="36"/>
    </location>
</feature>
<evidence type="ECO:0000256" key="11">
    <source>
        <dbReference type="ARBA" id="ARBA00022932"/>
    </source>
</evidence>
<evidence type="ECO:0000313" key="21">
    <source>
        <dbReference type="Proteomes" id="UP000654370"/>
    </source>
</evidence>
<evidence type="ECO:0000256" key="16">
    <source>
        <dbReference type="ARBA" id="ARBA00049244"/>
    </source>
</evidence>
<comment type="similarity">
    <text evidence="3 17">Belongs to the DNA polymerase type-B family.</text>
</comment>
<comment type="catalytic activity">
    <reaction evidence="16 17">
        <text>DNA(n) + a 2'-deoxyribonucleoside 5'-triphosphate = DNA(n+1) + diphosphate</text>
        <dbReference type="Rhea" id="RHEA:22508"/>
        <dbReference type="Rhea" id="RHEA-COMP:17339"/>
        <dbReference type="Rhea" id="RHEA-COMP:17340"/>
        <dbReference type="ChEBI" id="CHEBI:33019"/>
        <dbReference type="ChEBI" id="CHEBI:61560"/>
        <dbReference type="ChEBI" id="CHEBI:173112"/>
        <dbReference type="EC" id="2.7.7.7"/>
    </reaction>
</comment>
<dbReference type="Gene3D" id="3.30.342.10">
    <property type="entry name" value="DNA Polymerase, chain B, domain 1"/>
    <property type="match status" value="1"/>
</dbReference>
<comment type="function">
    <text evidence="17">DNA polymerase II participates in chromosomal DNA replication.</text>
</comment>
<dbReference type="InterPro" id="IPR043502">
    <property type="entry name" value="DNA/RNA_pol_sf"/>
</dbReference>
<dbReference type="Gene3D" id="3.30.420.10">
    <property type="entry name" value="Ribonuclease H-like superfamily/Ribonuclease H"/>
    <property type="match status" value="1"/>
</dbReference>
<dbReference type="GO" id="GO:0003887">
    <property type="term" value="F:DNA-directed DNA polymerase activity"/>
    <property type="evidence" value="ECO:0007669"/>
    <property type="project" value="UniProtKB-KW"/>
</dbReference>
<dbReference type="GO" id="GO:0000166">
    <property type="term" value="F:nucleotide binding"/>
    <property type="evidence" value="ECO:0007669"/>
    <property type="project" value="InterPro"/>
</dbReference>
<dbReference type="PANTHER" id="PTHR10670:SF0">
    <property type="entry name" value="DNA POLYMERASE EPSILON CATALYTIC SUBUNIT A"/>
    <property type="match status" value="1"/>
</dbReference>
<keyword evidence="15 17" id="KW-0539">Nucleus</keyword>
<dbReference type="FunFam" id="3.30.420.10:FF:000010">
    <property type="entry name" value="DNA polymerase epsilon catalytic subunit"/>
    <property type="match status" value="1"/>
</dbReference>
<dbReference type="OrthoDB" id="10060449at2759"/>
<dbReference type="GO" id="GO:0000278">
    <property type="term" value="P:mitotic cell cycle"/>
    <property type="evidence" value="ECO:0007669"/>
    <property type="project" value="TreeGrafter"/>
</dbReference>
<evidence type="ECO:0000256" key="5">
    <source>
        <dbReference type="ARBA" id="ARBA00022679"/>
    </source>
</evidence>
<evidence type="ECO:0000256" key="18">
    <source>
        <dbReference type="SAM" id="MobiDB-lite"/>
    </source>
</evidence>
<evidence type="ECO:0000256" key="15">
    <source>
        <dbReference type="ARBA" id="ARBA00023242"/>
    </source>
</evidence>
<dbReference type="GO" id="GO:0051539">
    <property type="term" value="F:4 iron, 4 sulfur cluster binding"/>
    <property type="evidence" value="ECO:0007669"/>
    <property type="project" value="UniProtKB-KW"/>
</dbReference>
<dbReference type="GO" id="GO:0006287">
    <property type="term" value="P:base-excision repair, gap-filling"/>
    <property type="evidence" value="ECO:0007669"/>
    <property type="project" value="TreeGrafter"/>
</dbReference>
<keyword evidence="21" id="KW-1185">Reference proteome</keyword>
<evidence type="ECO:0000256" key="9">
    <source>
        <dbReference type="ARBA" id="ARBA00022771"/>
    </source>
</evidence>
<dbReference type="Gene3D" id="3.90.1600.10">
    <property type="entry name" value="Palm domain of DNA polymerase"/>
    <property type="match status" value="1"/>
</dbReference>
<dbReference type="SUPFAM" id="SSF56672">
    <property type="entry name" value="DNA/RNA polymerases"/>
    <property type="match status" value="1"/>
</dbReference>
<dbReference type="SUPFAM" id="SSF53098">
    <property type="entry name" value="Ribonuclease H-like"/>
    <property type="match status" value="1"/>
</dbReference>
<dbReference type="FunFam" id="1.10.287.690:FF:000005">
    <property type="entry name" value="DNA polymerase epsilon catalytic subunit"/>
    <property type="match status" value="1"/>
</dbReference>
<proteinExistence type="inferred from homology"/>
<keyword evidence="7 17" id="KW-0235">DNA replication</keyword>
<evidence type="ECO:0000256" key="2">
    <source>
        <dbReference type="ARBA" id="ARBA00004123"/>
    </source>
</evidence>
<keyword evidence="12 17" id="KW-0408">Iron</keyword>
<dbReference type="EMBL" id="JAEPQZ010000009">
    <property type="protein sequence ID" value="KAG2177006.1"/>
    <property type="molecule type" value="Genomic_DNA"/>
</dbReference>
<feature type="compositionally biased region" description="Polar residues" evidence="18">
    <location>
        <begin position="1298"/>
        <end position="1308"/>
    </location>
</feature>
<dbReference type="GO" id="GO:0003677">
    <property type="term" value="F:DNA binding"/>
    <property type="evidence" value="ECO:0007669"/>
    <property type="project" value="UniProtKB-KW"/>
</dbReference>
<dbReference type="Pfam" id="PF22912">
    <property type="entry name" value="zf-DPOE"/>
    <property type="match status" value="1"/>
</dbReference>
<evidence type="ECO:0000256" key="6">
    <source>
        <dbReference type="ARBA" id="ARBA00022695"/>
    </source>
</evidence>
<dbReference type="Pfam" id="PF23250">
    <property type="entry name" value="zf_DPOE_2"/>
    <property type="match status" value="1"/>
</dbReference>
<feature type="region of interest" description="Disordered" evidence="18">
    <location>
        <begin position="1291"/>
        <end position="1311"/>
    </location>
</feature>
<keyword evidence="8 17" id="KW-0479">Metal-binding</keyword>
<dbReference type="Pfam" id="PF22634">
    <property type="entry name" value="POL2_thumb"/>
    <property type="match status" value="1"/>
</dbReference>
<dbReference type="FunFam" id="3.90.1600.10:FF:000006">
    <property type="entry name" value="DNA polymerase epsilon catalytic subunit"/>
    <property type="match status" value="1"/>
</dbReference>
<keyword evidence="5 17" id="KW-0808">Transferase</keyword>
<sequence>MSNSSRGSFRGGRGRPGSTRANKSRSNLLPAQNMNYEPSNLDQRFEDIKIRDEIDARLGFERYQEGPEKLGWLINMHSTVVKDSEWPGGRAAVDYYFIADSGETFKTTLLYDPYFYIGCKPGTETEIEEYLRRRFENVIEKINRVRKEDLKQPNHLLGQTRIYLQLVFRNVTDLLAIRKIILPTVKKNQKNLDAIDTYTDVVNETNSIDYENPTNLAALSSRRNPHESLENIIDIREYDIPYYLRVAIDMDIRVGLWYNVQALQDGTIQIQRRPDLVNRAEPVILAFDIETTKLPLKFPDSAIDSIMMISYMIDGQGYLITNREIVSQDIEDFEYTPKPEYEGPFIIFNEEDELGLLRRFFEHIQDAKPTVFVTYNGDSFDWPFVEARARFHGINMYEEIGFFKDDEDEYKSKHALHMDAYRWVKRDSYLPQGSQGLKAVTTAKLGYNPMELDPEDMTRFASEHPQILAQYSVSDAVATYYLYMKYVHPFIFSLCNIIPLTPDEVLRKGSGTLCEILLMVEAYKANVIMPNKHADETNQMFEGHLLESETYVGGHVEALEAGVFRSDISTHFRVDSEAAQELIDQLDDALKFTIQVEEKLKLDDVENYDEVKNEIKQLLEDLRDNPMRHEKPLIYHLDVAAMYPNIILTNRLQPDAMIDESMCASCDFNRPGKTCDRRMTWSWRGEYFPAKRNEYNMIKNQLSIENFPAKRPGDPPRPWHQLSEVEQSTLLQKRLSEYCKKVYRKVHETRIVERESIICQRENPFYIETVKAFRDRRYEYKGLHKTWKKNLDGAANEGSLPKVVEAKKMIVLYDSLQLAHKCILNSFYGYVMRKGARWHSLEMAGIVCLTGAKIIQMARQLVERIGRPLELDTDGIWCILPKSFPEKFTFKTKSGKKIGINYPCSMLNHLVHAKFTNHQYQDLVDKDNYEYSVHSENSIFFEVDGPYRAMILPSSKEEDKLLKKRYAVFDEDGSLAELKGFEVKRRGELKLIKIFQSQIFKVFLEGATLEECYAAVARVADQWLDVLYSKAVNLQDEELFELISENRSMSKTLEDYGTQKSTSISTARRLAEFLGDQMVKDKGLACKFIISARPFGIPVSERAIPVAIFSAEPSAKKHFLRKWLKDNSLTSFDIREILDWPYYLERFGSVIQKLITIPAAMQKVSNPVPRIRHPDWLFKRVAQKDDKFKQNRITDMFSRTDSNPAFLESARDIEDLGITRNPHSLIDQNGKVIPKVMKQRKRKSKSTQEAEPLSDTDMPEVMPDMHEDYAEWLQFQKHKWKKQRVERLKRRETGDAGSLNTQSQNDNSAGGFFRRQAGSLASSNWHILQIVESDTLGEFKMWVVIQKSLFCINLSVPRIFYVNSHEATPSESLMSNSVFSIEPRVRTLPRSHQCLNLFQMTMPEPVFQAEQKKFASFFNHPSTEGVYETQVPLLTRAILNLGCVCKVDRQGSGKLRNLDDRFSLLDFVSQESLSNSYLSQPKTFNYLYLYHAYADSRHMFALVGTALSKSRCFVVGTTRESAQMPNLNNLYKHHYAQYKTREETQANEALVYDEEMDFETSYHNSEKGALNAIQKELVSYQALKRGPTIIAISSPRSTSQLVQQVRIMSEFPYVSMQSYIEDKRLPPIDWLRPTASRMISQYLNLGSWLTEKLLQARYASIPFCNIENDPYLYLADIAFARRLMKNDMVLWWSPSFKPDLGGREEDENLYAVDELVNPEINHPGSYTNVCFELDILRLCLNTLMEAPIINELEGSNGGIGFDNVSHTLDEYNAGKVNNMMSFGDGSLSAKTFSMLRGMVQTWFHEALEHNNRFAEMMIDTLHRWLTSPSSAMYDPCLYGLVHGMMRKVFMQLVAEFKRLGSQVVFANFNKILVVTPKESMESGLPYCNYLLKAVQSKQVFEVLDIVISSYWDQLLWMDEMNYGGILRENDVDILEAESNAVVTMQWNIQDYLPTGTQDVFQRIIASYVYSTYNNRQQRLKEQSNIGYAHRARAQDDDQPMAEDFAQSAELEFTRQYVRQDLTRRLLKQLSEILKDQINISVDKDIQARLTFPQFAGSHLPLDNAGLELVKSVCAVLALDKRIETEVRVMKRNALNLIGSVPEFSDKAQFKNPCEYFKLCQVICSYCNYTTDLDFCRDRDLLPDNGHVKPWRCKGCNTEYDKSFIEETLIGEVQRRLMAFQLQDLQCSKCHRVKQENLLKNCGACGGEYVTTQKKSDLIAKLTVFRNIANEQKLRFLVEIVDWTLSNC</sequence>
<dbReference type="InterPro" id="IPR006133">
    <property type="entry name" value="DNA-dir_DNA_pol_B_exonuc"/>
</dbReference>
<keyword evidence="4 17" id="KW-0004">4Fe-4S</keyword>
<dbReference type="CDD" id="cd05535">
    <property type="entry name" value="POLBc_epsilon"/>
    <property type="match status" value="1"/>
</dbReference>
<feature type="domain" description="DNA polymerase epsilon catalytic subunit A C-terminal" evidence="19">
    <location>
        <begin position="1526"/>
        <end position="1925"/>
    </location>
</feature>
<keyword evidence="10 17" id="KW-0862">Zinc</keyword>
<keyword evidence="14 17" id="KW-0238">DNA-binding</keyword>
<reference evidence="20" key="1">
    <citation type="submission" date="2020-12" db="EMBL/GenBank/DDBJ databases">
        <title>Metabolic potential, ecology and presence of endohyphal bacteria is reflected in genomic diversity of Mucoromycotina.</title>
        <authorList>
            <person name="Muszewska A."/>
            <person name="Okrasinska A."/>
            <person name="Steczkiewicz K."/>
            <person name="Drgas O."/>
            <person name="Orlowska M."/>
            <person name="Perlinska-Lenart U."/>
            <person name="Aleksandrzak-Piekarczyk T."/>
            <person name="Szatraj K."/>
            <person name="Zielenkiewicz U."/>
            <person name="Pilsyk S."/>
            <person name="Malc E."/>
            <person name="Mieczkowski P."/>
            <person name="Kruszewska J.S."/>
            <person name="Biernat P."/>
            <person name="Pawlowska J."/>
        </authorList>
    </citation>
    <scope>NUCLEOTIDE SEQUENCE</scope>
    <source>
        <strain evidence="20">WA0000067209</strain>
    </source>
</reference>
<evidence type="ECO:0000256" key="1">
    <source>
        <dbReference type="ARBA" id="ARBA00001966"/>
    </source>
</evidence>
<feature type="region of interest" description="Disordered" evidence="18">
    <location>
        <begin position="1"/>
        <end position="36"/>
    </location>
</feature>
<dbReference type="Gene3D" id="1.10.132.60">
    <property type="entry name" value="DNA polymerase family B, C-terminal domain"/>
    <property type="match status" value="1"/>
</dbReference>
<feature type="region of interest" description="Disordered" evidence="18">
    <location>
        <begin position="1231"/>
        <end position="1261"/>
    </location>
</feature>
<dbReference type="InterPro" id="IPR036397">
    <property type="entry name" value="RNaseH_sf"/>
</dbReference>
<dbReference type="GO" id="GO:0008270">
    <property type="term" value="F:zinc ion binding"/>
    <property type="evidence" value="ECO:0007669"/>
    <property type="project" value="UniProtKB-KW"/>
</dbReference>
<keyword evidence="6 17" id="KW-0548">Nucleotidyltransferase</keyword>
<dbReference type="InterPro" id="IPR029703">
    <property type="entry name" value="POL2"/>
</dbReference>
<dbReference type="SMART" id="SM00486">
    <property type="entry name" value="POLBc"/>
    <property type="match status" value="1"/>
</dbReference>
<evidence type="ECO:0000313" key="20">
    <source>
        <dbReference type="EMBL" id="KAG2177006.1"/>
    </source>
</evidence>
<evidence type="ECO:0000256" key="13">
    <source>
        <dbReference type="ARBA" id="ARBA00023014"/>
    </source>
</evidence>
<dbReference type="InterPro" id="IPR023211">
    <property type="entry name" value="DNA_pol_palm_dom_sf"/>
</dbReference>
<keyword evidence="13 17" id="KW-0411">Iron-sulfur</keyword>
<gene>
    <name evidence="20" type="ORF">INT43_007660</name>
</gene>
<dbReference type="PANTHER" id="PTHR10670">
    <property type="entry name" value="DNA POLYMERASE EPSILON CATALYTIC SUBUNIT A"/>
    <property type="match status" value="1"/>
</dbReference>
<dbReference type="InterPro" id="IPR054475">
    <property type="entry name" value="Znf-DPOE"/>
</dbReference>
<dbReference type="SMART" id="SM01159">
    <property type="entry name" value="DUF1744"/>
    <property type="match status" value="1"/>
</dbReference>
<comment type="cofactor">
    <cofactor evidence="1 17">
        <name>[4Fe-4S] cluster</name>
        <dbReference type="ChEBI" id="CHEBI:49883"/>
    </cofactor>
</comment>
<dbReference type="CDD" id="cd05779">
    <property type="entry name" value="DNA_polB_epsilon_exo"/>
    <property type="match status" value="1"/>
</dbReference>
<dbReference type="Proteomes" id="UP000654370">
    <property type="component" value="Unassembled WGS sequence"/>
</dbReference>
<name>A0A8H7U982_MORIS</name>
<dbReference type="GO" id="GO:0006297">
    <property type="term" value="P:nucleotide-excision repair, DNA gap filling"/>
    <property type="evidence" value="ECO:0007669"/>
    <property type="project" value="TreeGrafter"/>
</dbReference>
<dbReference type="GO" id="GO:0008310">
    <property type="term" value="F:single-stranded DNA 3'-5' DNA exonuclease activity"/>
    <property type="evidence" value="ECO:0007669"/>
    <property type="project" value="TreeGrafter"/>
</dbReference>
<evidence type="ECO:0000256" key="4">
    <source>
        <dbReference type="ARBA" id="ARBA00022485"/>
    </source>
</evidence>
<evidence type="ECO:0000256" key="8">
    <source>
        <dbReference type="ARBA" id="ARBA00022723"/>
    </source>
</evidence>
<dbReference type="InterPro" id="IPR013697">
    <property type="entry name" value="DNA_pol_e_suA_C"/>
</dbReference>
<dbReference type="GO" id="GO:0006272">
    <property type="term" value="P:leading strand elongation"/>
    <property type="evidence" value="ECO:0007669"/>
    <property type="project" value="TreeGrafter"/>
</dbReference>
<dbReference type="InterPro" id="IPR006172">
    <property type="entry name" value="DNA-dir_DNA_pol_B"/>
</dbReference>